<evidence type="ECO:0000259" key="3">
    <source>
        <dbReference type="SMART" id="SM01217"/>
    </source>
</evidence>
<evidence type="ECO:0000256" key="2">
    <source>
        <dbReference type="ARBA" id="ARBA00022801"/>
    </source>
</evidence>
<comment type="similarity">
    <text evidence="1">Belongs to the glycosyl hydrolase 3 family.</text>
</comment>
<dbReference type="PANTHER" id="PTHR42715:SF10">
    <property type="entry name" value="BETA-GLUCOSIDASE"/>
    <property type="match status" value="1"/>
</dbReference>
<dbReference type="InterPro" id="IPR050288">
    <property type="entry name" value="Cellulose_deg_GH3"/>
</dbReference>
<dbReference type="AlphaFoldDB" id="A0A1I5TEP8"/>
<dbReference type="GO" id="GO:0005975">
    <property type="term" value="P:carbohydrate metabolic process"/>
    <property type="evidence" value="ECO:0007669"/>
    <property type="project" value="InterPro"/>
</dbReference>
<dbReference type="Gene3D" id="2.60.40.10">
    <property type="entry name" value="Immunoglobulins"/>
    <property type="match status" value="1"/>
</dbReference>
<dbReference type="Gene3D" id="3.40.50.1700">
    <property type="entry name" value="Glycoside hydrolase family 3 C-terminal domain"/>
    <property type="match status" value="1"/>
</dbReference>
<dbReference type="GO" id="GO:0004553">
    <property type="term" value="F:hydrolase activity, hydrolyzing O-glycosyl compounds"/>
    <property type="evidence" value="ECO:0007669"/>
    <property type="project" value="InterPro"/>
</dbReference>
<gene>
    <name evidence="4" type="ORF">SAMN05444277_10258</name>
</gene>
<sequence length="623" mass="68291">MGITNPGYRPDDKGATALPSSILAGASFNPQLIYEGGVLIGQEARARGFNVMLAGGINLARDVRNGRNYEYYSEDPWLTAELGASAVNGIQSQQVISTLKHYSLNNNETNRHWLNAIVDPAAHRESDLLAFEIAIEKSQPGSIMSGYNKINGEYASGNDYLLNDLLKKTWNYKGWVMSDWGAVPDWRYALKGLDQESGIQLDVQQWGAEAFTDSLRNAYQQNQFPKKRLSDMVTRILRSMYAVGVDQWKETPSIDMQKHNEIALETARQGMVLLKNENILPLSTTEPFKIAVIGGFAHKGVACGTGSGAVLPVGGFAGTISIGGTGIMGNARNLYLLPSSPLEELKKLLPNAIIEFDPGYTVAEAKLLAKRSDIVIVFGIRVEGEGFDLADLSLPWGQDQLIDGIAETNPNTIVVLETGTASSMPWRNKVKAILQAWFPGQAGGTAIAEILTGKTNPSGRLPITFPLNLEQTPRLEINQQGTPWGTPTTIVYNEGSEVGYRWYANKGLQPMFAFGYGLSYTEFSYENFEIKGGKTITASFKVTNTGKITGADVPQIYLTNVDGKTKTRLLGFERIELAPGESKTVTITAEPRLLADFNWENNNGKSKKELIKSNWVNLQLIFS</sequence>
<dbReference type="Proteomes" id="UP000199031">
    <property type="component" value="Unassembled WGS sequence"/>
</dbReference>
<protein>
    <submittedName>
        <fullName evidence="4">Beta-glucosidase</fullName>
    </submittedName>
</protein>
<reference evidence="4 5" key="1">
    <citation type="submission" date="2016-10" db="EMBL/GenBank/DDBJ databases">
        <authorList>
            <person name="de Groot N.N."/>
        </authorList>
    </citation>
    <scope>NUCLEOTIDE SEQUENCE [LARGE SCALE GENOMIC DNA]</scope>
    <source>
        <strain evidence="4 5">DSM 28286</strain>
    </source>
</reference>
<dbReference type="InterPro" id="IPR036881">
    <property type="entry name" value="Glyco_hydro_3_C_sf"/>
</dbReference>
<dbReference type="InterPro" id="IPR001764">
    <property type="entry name" value="Glyco_hydro_3_N"/>
</dbReference>
<dbReference type="SUPFAM" id="SSF51445">
    <property type="entry name" value="(Trans)glycosidases"/>
    <property type="match status" value="1"/>
</dbReference>
<dbReference type="RefSeq" id="WP_218148434.1">
    <property type="nucleotide sequence ID" value="NZ_FOXQ01000002.1"/>
</dbReference>
<evidence type="ECO:0000256" key="1">
    <source>
        <dbReference type="ARBA" id="ARBA00005336"/>
    </source>
</evidence>
<dbReference type="InterPro" id="IPR017853">
    <property type="entry name" value="GH"/>
</dbReference>
<keyword evidence="5" id="KW-1185">Reference proteome</keyword>
<dbReference type="InterPro" id="IPR036962">
    <property type="entry name" value="Glyco_hydro_3_N_sf"/>
</dbReference>
<dbReference type="PANTHER" id="PTHR42715">
    <property type="entry name" value="BETA-GLUCOSIDASE"/>
    <property type="match status" value="1"/>
</dbReference>
<organism evidence="4 5">
    <name type="scientific">Parafilimonas terrae</name>
    <dbReference type="NCBI Taxonomy" id="1465490"/>
    <lineage>
        <taxon>Bacteria</taxon>
        <taxon>Pseudomonadati</taxon>
        <taxon>Bacteroidota</taxon>
        <taxon>Chitinophagia</taxon>
        <taxon>Chitinophagales</taxon>
        <taxon>Chitinophagaceae</taxon>
        <taxon>Parafilimonas</taxon>
    </lineage>
</organism>
<proteinExistence type="inferred from homology"/>
<dbReference type="EMBL" id="FOXQ01000002">
    <property type="protein sequence ID" value="SFP80896.1"/>
    <property type="molecule type" value="Genomic_DNA"/>
</dbReference>
<feature type="domain" description="Fibronectin type III-like" evidence="3">
    <location>
        <begin position="552"/>
        <end position="607"/>
    </location>
</feature>
<dbReference type="Pfam" id="PF01915">
    <property type="entry name" value="Glyco_hydro_3_C"/>
    <property type="match status" value="1"/>
</dbReference>
<evidence type="ECO:0000313" key="4">
    <source>
        <dbReference type="EMBL" id="SFP80896.1"/>
    </source>
</evidence>
<dbReference type="STRING" id="1465490.SAMN05444277_10258"/>
<dbReference type="InterPro" id="IPR002772">
    <property type="entry name" value="Glyco_hydro_3_C"/>
</dbReference>
<dbReference type="Pfam" id="PF14310">
    <property type="entry name" value="Fn3-like"/>
    <property type="match status" value="1"/>
</dbReference>
<dbReference type="SMART" id="SM01217">
    <property type="entry name" value="Fn3_like"/>
    <property type="match status" value="1"/>
</dbReference>
<name>A0A1I5TEP8_9BACT</name>
<dbReference type="Gene3D" id="3.20.20.300">
    <property type="entry name" value="Glycoside hydrolase, family 3, N-terminal domain"/>
    <property type="match status" value="1"/>
</dbReference>
<dbReference type="SUPFAM" id="SSF52279">
    <property type="entry name" value="Beta-D-glucan exohydrolase, C-terminal domain"/>
    <property type="match status" value="1"/>
</dbReference>
<accession>A0A1I5TEP8</accession>
<evidence type="ECO:0000313" key="5">
    <source>
        <dbReference type="Proteomes" id="UP000199031"/>
    </source>
</evidence>
<dbReference type="InterPro" id="IPR026891">
    <property type="entry name" value="Fn3-like"/>
</dbReference>
<dbReference type="InterPro" id="IPR013783">
    <property type="entry name" value="Ig-like_fold"/>
</dbReference>
<keyword evidence="2" id="KW-0378">Hydrolase</keyword>
<dbReference type="PRINTS" id="PR00133">
    <property type="entry name" value="GLHYDRLASE3"/>
</dbReference>
<dbReference type="Pfam" id="PF00933">
    <property type="entry name" value="Glyco_hydro_3"/>
    <property type="match status" value="1"/>
</dbReference>